<dbReference type="InterPro" id="IPR031350">
    <property type="entry name" value="Goodbye_dom"/>
</dbReference>
<feature type="repeat" description="ANK" evidence="2">
    <location>
        <begin position="846"/>
        <end position="878"/>
    </location>
</feature>
<evidence type="ECO:0000259" key="6">
    <source>
        <dbReference type="Pfam" id="PF24883"/>
    </source>
</evidence>
<keyword evidence="3" id="KW-0175">Coiled coil</keyword>
<evidence type="ECO:0000259" key="5">
    <source>
        <dbReference type="Pfam" id="PF22939"/>
    </source>
</evidence>
<evidence type="ECO:0000256" key="3">
    <source>
        <dbReference type="SAM" id="Coils"/>
    </source>
</evidence>
<dbReference type="AlphaFoldDB" id="A0AAD4L415"/>
<dbReference type="SMART" id="SM00248">
    <property type="entry name" value="ANK"/>
    <property type="match status" value="6"/>
</dbReference>
<dbReference type="InterPro" id="IPR054471">
    <property type="entry name" value="GPIID_WHD"/>
</dbReference>
<dbReference type="InterPro" id="IPR056884">
    <property type="entry name" value="NPHP3-like_N"/>
</dbReference>
<dbReference type="SUPFAM" id="SSF48403">
    <property type="entry name" value="Ankyrin repeat"/>
    <property type="match status" value="1"/>
</dbReference>
<dbReference type="Pfam" id="PF13637">
    <property type="entry name" value="Ank_4"/>
    <property type="match status" value="1"/>
</dbReference>
<dbReference type="InterPro" id="IPR027417">
    <property type="entry name" value="P-loop_NTPase"/>
</dbReference>
<dbReference type="InterPro" id="IPR002110">
    <property type="entry name" value="Ankyrin_rpt"/>
</dbReference>
<feature type="repeat" description="ANK" evidence="2">
    <location>
        <begin position="813"/>
        <end position="845"/>
    </location>
</feature>
<evidence type="ECO:0000256" key="1">
    <source>
        <dbReference type="ARBA" id="ARBA00022737"/>
    </source>
</evidence>
<dbReference type="Pfam" id="PF24883">
    <property type="entry name" value="NPHP3_N"/>
    <property type="match status" value="1"/>
</dbReference>
<dbReference type="PROSITE" id="PS50297">
    <property type="entry name" value="ANK_REP_REGION"/>
    <property type="match status" value="3"/>
</dbReference>
<dbReference type="EMBL" id="JAKELL010000177">
    <property type="protein sequence ID" value="KAH8979310.1"/>
    <property type="molecule type" value="Genomic_DNA"/>
</dbReference>
<dbReference type="Proteomes" id="UP001201163">
    <property type="component" value="Unassembled WGS sequence"/>
</dbReference>
<keyword evidence="2" id="KW-0040">ANK repeat</keyword>
<dbReference type="Gene3D" id="3.40.50.300">
    <property type="entry name" value="P-loop containing nucleotide triphosphate hydrolases"/>
    <property type="match status" value="1"/>
</dbReference>
<feature type="repeat" description="ANK" evidence="2">
    <location>
        <begin position="879"/>
        <end position="911"/>
    </location>
</feature>
<evidence type="ECO:0000259" key="4">
    <source>
        <dbReference type="Pfam" id="PF17109"/>
    </source>
</evidence>
<evidence type="ECO:0000256" key="2">
    <source>
        <dbReference type="PROSITE-ProRule" id="PRU00023"/>
    </source>
</evidence>
<dbReference type="PRINTS" id="PR01415">
    <property type="entry name" value="ANKYRIN"/>
</dbReference>
<feature type="repeat" description="ANK" evidence="2">
    <location>
        <begin position="912"/>
        <end position="944"/>
    </location>
</feature>
<dbReference type="Pfam" id="PF12796">
    <property type="entry name" value="Ank_2"/>
    <property type="match status" value="1"/>
</dbReference>
<sequence>MSQSPLPSVSSSNFDSIFRTAFKAYKKRTGQDIISHPLAARLKTCDTLDAILAVLRAQVEEFDRSRRDDERLTKWLNPTVNVLYAFSATLGEGVGLVFSPAKVIFAGIGVLLLASKDVSDSHDILINIFERIENFFKRLEIYTETPQTAAMTDVIVKIMVEVLSIFAIATKEIKQGRGKKFIKKLAGRRDIEDALERLDKLTREEAQMATTEVLRLTRSINDKMESANKGDSVLIYSTHHPHTSAFLGGKERSAAIQRIVNTLDDMNRNQLRRDLRNWISPPDPSINYNTACGAHHAGTASWLTRGDPFKAWRANGCLLWVHGKRSGKSILSRVQATNSSSSVIIRDIEDISNTGLASMAYFYFDFKDTAMQDSRALLSSLLIQLSNQSDVYCDILRTLYDTHHQGSVQPNEDALTQCLKTMLKALGETPIYLILDAVDECVNTSGMPSPREKVLRLIKELIGLKLSNLHLCITSRPEIDIRNALGPLAAHQISLHEESGQNADIGNYVSSVVHSDSRMRRWRAEERDLVVGTLSTKADGMFRWVFCQLEILRHCFPSSVVNILEQLPESLDETYERILKEISSANREHAYRLLQCLTVAVRPLRVSELADVLAVDFGARGCPKLNADWRWEDDEEAVLSACSSLVAVVMDGDSQVVQFSHFSVKEFLTSNRLASSFEEESRFHIRLESAHTILAQASLGVLLRLDKRVNRNSIVGIPLAQYAARHWIEHVKFENVLSHVKDGVDDLFDADKPHFAAWIWLYDVDSPSVSMRRTSPKQPEGSPLYYAVRIGNRALVEQVLSKCPQNMNARGGRHRTPLYAAFDKRDVGVVWLLLENGVDLNIRGGGDQMPLHGASIAGFPHVVRWLLDRGVDPDARQYFQSTALHLAAYCGRLAVAEILLEHNAEVNASDNNGRVPLHNAAHNGHLEIVRLLLKYGGDVNARGYEGMTPLDKAKAKGHTEIVQLLSEYVN</sequence>
<dbReference type="PROSITE" id="PS50088">
    <property type="entry name" value="ANK_REPEAT"/>
    <property type="match status" value="4"/>
</dbReference>
<proteinExistence type="predicted"/>
<feature type="domain" description="Nephrocystin 3-like N-terminal" evidence="6">
    <location>
        <begin position="298"/>
        <end position="476"/>
    </location>
</feature>
<keyword evidence="8" id="KW-1185">Reference proteome</keyword>
<dbReference type="Gene3D" id="1.25.40.20">
    <property type="entry name" value="Ankyrin repeat-containing domain"/>
    <property type="match status" value="1"/>
</dbReference>
<dbReference type="PANTHER" id="PTHR10039:SF16">
    <property type="entry name" value="GPI INOSITOL-DEACYLASE"/>
    <property type="match status" value="1"/>
</dbReference>
<dbReference type="PANTHER" id="PTHR10039">
    <property type="entry name" value="AMELOGENIN"/>
    <property type="match status" value="1"/>
</dbReference>
<feature type="coiled-coil region" evidence="3">
    <location>
        <begin position="184"/>
        <end position="211"/>
    </location>
</feature>
<organism evidence="7 8">
    <name type="scientific">Lactarius akahatsu</name>
    <dbReference type="NCBI Taxonomy" id="416441"/>
    <lineage>
        <taxon>Eukaryota</taxon>
        <taxon>Fungi</taxon>
        <taxon>Dikarya</taxon>
        <taxon>Basidiomycota</taxon>
        <taxon>Agaricomycotina</taxon>
        <taxon>Agaricomycetes</taxon>
        <taxon>Russulales</taxon>
        <taxon>Russulaceae</taxon>
        <taxon>Lactarius</taxon>
    </lineage>
</organism>
<dbReference type="Pfam" id="PF22939">
    <property type="entry name" value="WHD_GPIID"/>
    <property type="match status" value="1"/>
</dbReference>
<dbReference type="InterPro" id="IPR036770">
    <property type="entry name" value="Ankyrin_rpt-contain_sf"/>
</dbReference>
<feature type="domain" description="Fungal STAND N-terminal Goodbye" evidence="4">
    <location>
        <begin position="19"/>
        <end position="142"/>
    </location>
</feature>
<feature type="domain" description="GPI inositol-deacylase winged helix" evidence="5">
    <location>
        <begin position="584"/>
        <end position="677"/>
    </location>
</feature>
<reference evidence="7" key="1">
    <citation type="submission" date="2022-01" db="EMBL/GenBank/DDBJ databases">
        <title>Comparative genomics reveals a dynamic genome evolution in the ectomycorrhizal milk-cap (Lactarius) mushrooms.</title>
        <authorList>
            <consortium name="DOE Joint Genome Institute"/>
            <person name="Lebreton A."/>
            <person name="Tang N."/>
            <person name="Kuo A."/>
            <person name="LaButti K."/>
            <person name="Drula E."/>
            <person name="Barry K."/>
            <person name="Clum A."/>
            <person name="Lipzen A."/>
            <person name="Mousain D."/>
            <person name="Ng V."/>
            <person name="Wang R."/>
            <person name="Wang X."/>
            <person name="Dai Y."/>
            <person name="Henrissat B."/>
            <person name="Grigoriev I.V."/>
            <person name="Guerin-Laguette A."/>
            <person name="Yu F."/>
            <person name="Martin F.M."/>
        </authorList>
    </citation>
    <scope>NUCLEOTIDE SEQUENCE</scope>
    <source>
        <strain evidence="7">QP</strain>
    </source>
</reference>
<evidence type="ECO:0000313" key="8">
    <source>
        <dbReference type="Proteomes" id="UP001201163"/>
    </source>
</evidence>
<comment type="caution">
    <text evidence="7">The sequence shown here is derived from an EMBL/GenBank/DDBJ whole genome shotgun (WGS) entry which is preliminary data.</text>
</comment>
<evidence type="ECO:0000313" key="7">
    <source>
        <dbReference type="EMBL" id="KAH8979310.1"/>
    </source>
</evidence>
<dbReference type="Pfam" id="PF17109">
    <property type="entry name" value="Goodbye"/>
    <property type="match status" value="1"/>
</dbReference>
<keyword evidence="1" id="KW-0677">Repeat</keyword>
<accession>A0AAD4L415</accession>
<gene>
    <name evidence="7" type="ORF">EDB92DRAFT_1821088</name>
</gene>
<name>A0AAD4L415_9AGAM</name>
<protein>
    <submittedName>
        <fullName evidence="7">Uncharacterized protein</fullName>
    </submittedName>
</protein>